<dbReference type="Gene3D" id="3.40.1350.10">
    <property type="match status" value="1"/>
</dbReference>
<keyword evidence="3 4" id="KW-0456">Lyase</keyword>
<gene>
    <name evidence="8" type="ORF">HYPSUDRAFT_149423</name>
</gene>
<evidence type="ECO:0000256" key="2">
    <source>
        <dbReference type="ARBA" id="ARBA00022694"/>
    </source>
</evidence>
<accession>A0A0D2LWL1</accession>
<comment type="similarity">
    <text evidence="1 4">Belongs to the tRNA-intron endonuclease family.</text>
</comment>
<dbReference type="PANTHER" id="PTHR21227:SF0">
    <property type="entry name" value="TRNA-SPLICING ENDONUCLEASE SUBUNIT SEN2"/>
    <property type="match status" value="1"/>
</dbReference>
<feature type="active site" evidence="5">
    <location>
        <position position="304"/>
    </location>
</feature>
<dbReference type="GO" id="GO:0005737">
    <property type="term" value="C:cytoplasm"/>
    <property type="evidence" value="ECO:0007669"/>
    <property type="project" value="TreeGrafter"/>
</dbReference>
<dbReference type="GO" id="GO:0000214">
    <property type="term" value="C:tRNA-intron endonuclease complex"/>
    <property type="evidence" value="ECO:0007669"/>
    <property type="project" value="UniProtKB-UniRule"/>
</dbReference>
<dbReference type="GO" id="GO:0000213">
    <property type="term" value="F:tRNA-intron lyase activity"/>
    <property type="evidence" value="ECO:0007669"/>
    <property type="project" value="UniProtKB-UniRule"/>
</dbReference>
<evidence type="ECO:0000313" key="8">
    <source>
        <dbReference type="EMBL" id="KJA15233.1"/>
    </source>
</evidence>
<feature type="domain" description="tRNA intron endonuclease catalytic" evidence="7">
    <location>
        <begin position="274"/>
        <end position="366"/>
    </location>
</feature>
<evidence type="ECO:0000256" key="1">
    <source>
        <dbReference type="ARBA" id="ARBA00008078"/>
    </source>
</evidence>
<organism evidence="8 9">
    <name type="scientific">Hypholoma sublateritium (strain FD-334 SS-4)</name>
    <dbReference type="NCBI Taxonomy" id="945553"/>
    <lineage>
        <taxon>Eukaryota</taxon>
        <taxon>Fungi</taxon>
        <taxon>Dikarya</taxon>
        <taxon>Basidiomycota</taxon>
        <taxon>Agaricomycotina</taxon>
        <taxon>Agaricomycetes</taxon>
        <taxon>Agaricomycetidae</taxon>
        <taxon>Agaricales</taxon>
        <taxon>Agaricineae</taxon>
        <taxon>Strophariaceae</taxon>
        <taxon>Hypholoma</taxon>
    </lineage>
</organism>
<dbReference type="Pfam" id="PF01974">
    <property type="entry name" value="tRNA_int_endo"/>
    <property type="match status" value="1"/>
</dbReference>
<dbReference type="InterPro" id="IPR036167">
    <property type="entry name" value="tRNA_intron_Endo_cat-like_sf"/>
</dbReference>
<protein>
    <recommendedName>
        <fullName evidence="4">tRNA-splicing endonuclease subunit Sen2</fullName>
        <ecNumber evidence="4">4.6.1.16</ecNumber>
    </recommendedName>
</protein>
<feature type="region of interest" description="Disordered" evidence="6">
    <location>
        <begin position="173"/>
        <end position="202"/>
    </location>
</feature>
<dbReference type="PIRSF" id="PIRSF011789">
    <property type="entry name" value="tRNA_splic_SEN2"/>
    <property type="match status" value="1"/>
</dbReference>
<comment type="function">
    <text evidence="4">Constitutes one of the two catalytic subunit of the tRNA-splicing endonuclease complex, a complex responsible for identification and cleavage of the splice sites in pre-tRNA. It cleaves pre-tRNA at the 5'- and 3'-splice sites to release the intron. The products are an intron and two tRNA half-molecules bearing 2',3'-cyclic phosphate and 5'-OH termini. There are no conserved sequences at the splice sites, but the intron is invariably located at the same site in the gene, placing the splice sites an invariant distance from the constant structural features of the tRNA body.</text>
</comment>
<dbReference type="InterPro" id="IPR006676">
    <property type="entry name" value="tRNA_splic"/>
</dbReference>
<keyword evidence="2 4" id="KW-0819">tRNA processing</keyword>
<keyword evidence="9" id="KW-1185">Reference proteome</keyword>
<feature type="region of interest" description="Disordered" evidence="6">
    <location>
        <begin position="1"/>
        <end position="20"/>
    </location>
</feature>
<dbReference type="CDD" id="cd22363">
    <property type="entry name" value="tRNA-intron_lyase_C"/>
    <property type="match status" value="1"/>
</dbReference>
<feature type="compositionally biased region" description="Acidic residues" evidence="6">
    <location>
        <begin position="189"/>
        <end position="202"/>
    </location>
</feature>
<sequence>MSLITPNTRARGGGGAQKGGVRRYEHNKIYAHPLPLLFVEPPPSRIGSVLGLLGLSLTRIENPHCEGVFDPTTRSVWVTRPDDALILWRRGFFGKGDLSRSEPSWLARQTNIRASGGKQLTSEEVTARRRAERRQFKLDRAAAIAAVAEEAEEIFATEGRVIAPALSGPAIPSAATWRPSQSAAAAEAEAAEDEGRDGPLEDEAPLVDVEHLQLTLQEAFFLLWNLDCLTVLDPQQTHAMSLKEIWLTFQSAELPPTIPAPPNPFDTLQFDNPFLINYAVYHHYRSLGWVVKSGIKFCVDYLLYKRGPVFTHAELALVVCPVYEDPADQQSSSIALQNATPFTWSWLSTINRVNSQVQKTLILVYVTIPARSRVPLDVLRSPACLGHYSVREVIVRRFIPARMRD</sequence>
<dbReference type="OMA" id="YSHPYWK"/>
<proteinExistence type="inferred from homology"/>
<evidence type="ECO:0000313" key="9">
    <source>
        <dbReference type="Proteomes" id="UP000054270"/>
    </source>
</evidence>
<evidence type="ECO:0000256" key="5">
    <source>
        <dbReference type="PIRSR" id="PIRSR011789-1"/>
    </source>
</evidence>
<dbReference type="Proteomes" id="UP000054270">
    <property type="component" value="Unassembled WGS sequence"/>
</dbReference>
<evidence type="ECO:0000256" key="6">
    <source>
        <dbReference type="SAM" id="MobiDB-lite"/>
    </source>
</evidence>
<evidence type="ECO:0000259" key="7">
    <source>
        <dbReference type="Pfam" id="PF01974"/>
    </source>
</evidence>
<reference evidence="9" key="1">
    <citation type="submission" date="2014-04" db="EMBL/GenBank/DDBJ databases">
        <title>Evolutionary Origins and Diversification of the Mycorrhizal Mutualists.</title>
        <authorList>
            <consortium name="DOE Joint Genome Institute"/>
            <consortium name="Mycorrhizal Genomics Consortium"/>
            <person name="Kohler A."/>
            <person name="Kuo A."/>
            <person name="Nagy L.G."/>
            <person name="Floudas D."/>
            <person name="Copeland A."/>
            <person name="Barry K.W."/>
            <person name="Cichocki N."/>
            <person name="Veneault-Fourrey C."/>
            <person name="LaButti K."/>
            <person name="Lindquist E.A."/>
            <person name="Lipzen A."/>
            <person name="Lundell T."/>
            <person name="Morin E."/>
            <person name="Murat C."/>
            <person name="Riley R."/>
            <person name="Ohm R."/>
            <person name="Sun H."/>
            <person name="Tunlid A."/>
            <person name="Henrissat B."/>
            <person name="Grigoriev I.V."/>
            <person name="Hibbett D.S."/>
            <person name="Martin F."/>
        </authorList>
    </citation>
    <scope>NUCLEOTIDE SEQUENCE [LARGE SCALE GENOMIC DNA]</scope>
    <source>
        <strain evidence="9">FD-334 SS-4</strain>
    </source>
</reference>
<dbReference type="FunFam" id="3.40.1350.10:FF:000007">
    <property type="entry name" value="tRNA-splicing endonuclease subunit Sen2"/>
    <property type="match status" value="1"/>
</dbReference>
<dbReference type="InterPro" id="IPR016589">
    <property type="entry name" value="tRNA_splic_SEN2"/>
</dbReference>
<dbReference type="AlphaFoldDB" id="A0A0D2LWL1"/>
<dbReference type="GO" id="GO:0003676">
    <property type="term" value="F:nucleic acid binding"/>
    <property type="evidence" value="ECO:0007669"/>
    <property type="project" value="InterPro"/>
</dbReference>
<dbReference type="PANTHER" id="PTHR21227">
    <property type="entry name" value="TRNA-SPLICING ENDONUCLEASE SUBUNIT SEN2"/>
    <property type="match status" value="1"/>
</dbReference>
<evidence type="ECO:0000256" key="3">
    <source>
        <dbReference type="ARBA" id="ARBA00023239"/>
    </source>
</evidence>
<dbReference type="SUPFAM" id="SSF53032">
    <property type="entry name" value="tRNA-intron endonuclease catalytic domain-like"/>
    <property type="match status" value="1"/>
</dbReference>
<evidence type="ECO:0000256" key="4">
    <source>
        <dbReference type="PIRNR" id="PIRNR011789"/>
    </source>
</evidence>
<name>A0A0D2LWL1_HYPSF</name>
<feature type="active site" evidence="5">
    <location>
        <position position="359"/>
    </location>
</feature>
<dbReference type="EMBL" id="KN817650">
    <property type="protein sequence ID" value="KJA15233.1"/>
    <property type="molecule type" value="Genomic_DNA"/>
</dbReference>
<feature type="active site" evidence="5">
    <location>
        <position position="312"/>
    </location>
</feature>
<dbReference type="InterPro" id="IPR011856">
    <property type="entry name" value="tRNA_endonuc-like_dom_sf"/>
</dbReference>
<dbReference type="EC" id="4.6.1.16" evidence="4"/>
<dbReference type="OrthoDB" id="10249562at2759"/>
<dbReference type="GO" id="GO:0000379">
    <property type="term" value="P:tRNA-type intron splice site recognition and cleavage"/>
    <property type="evidence" value="ECO:0007669"/>
    <property type="project" value="TreeGrafter"/>
</dbReference>
<dbReference type="STRING" id="945553.A0A0D2LWL1"/>
<dbReference type="InterPro" id="IPR006677">
    <property type="entry name" value="tRNA_intron_Endonuc_cat-like"/>
</dbReference>